<dbReference type="AlphaFoldDB" id="A0A7Y9LFT3"/>
<reference evidence="1 2" key="1">
    <citation type="submission" date="2020-07" db="EMBL/GenBank/DDBJ databases">
        <title>Sequencing the genomes of 1000 actinobacteria strains.</title>
        <authorList>
            <person name="Klenk H.-P."/>
        </authorList>
    </citation>
    <scope>NUCLEOTIDE SEQUENCE [LARGE SCALE GENOMIC DNA]</scope>
    <source>
        <strain evidence="1 2">DSM 22083</strain>
    </source>
</reference>
<dbReference type="InterPro" id="IPR011050">
    <property type="entry name" value="Pectin_lyase_fold/virulence"/>
</dbReference>
<evidence type="ECO:0008006" key="3">
    <source>
        <dbReference type="Google" id="ProtNLM"/>
    </source>
</evidence>
<comment type="caution">
    <text evidence="1">The sequence shown here is derived from an EMBL/GenBank/DDBJ whole genome shotgun (WGS) entry which is preliminary data.</text>
</comment>
<dbReference type="Proteomes" id="UP000569914">
    <property type="component" value="Unassembled WGS sequence"/>
</dbReference>
<organism evidence="1 2">
    <name type="scientific">Microlunatus parietis</name>
    <dbReference type="NCBI Taxonomy" id="682979"/>
    <lineage>
        <taxon>Bacteria</taxon>
        <taxon>Bacillati</taxon>
        <taxon>Actinomycetota</taxon>
        <taxon>Actinomycetes</taxon>
        <taxon>Propionibacteriales</taxon>
        <taxon>Propionibacteriaceae</taxon>
        <taxon>Microlunatus</taxon>
    </lineage>
</organism>
<dbReference type="SUPFAM" id="SSF51126">
    <property type="entry name" value="Pectin lyase-like"/>
    <property type="match status" value="1"/>
</dbReference>
<sequence>MSILGTTTAEAAGWQSRLVRLDGRGRLSYRADADGNEIPDFSHAGYRGGGVDLPEVPTVATVRPVEGDNTAHLQAAIDAVGALPLGPDGHRGALLLEAGTYPVAGTLRIPYSGVVLRGVGDGDDPAVSTIIRATGNTPVRRDVLVIGSGASTRWAGEVPGTRTDVTSDLVPVGSRTFSVADSSSYRPGDNVIIVHPCTAEWLAAVDHGATGADAGWTVGSQPITYNRFVTGISGKSITVDVPVYNHLDRSLATSTVHRWDRAGLVTESGVEDLRIMIEFAGDPDADEDHAWVAVRLRGLQDGWVTGCTFLHFAKAGVETNETTRVTVADCRALDPASVITGGMRYNFNSEGYSQQILFSDCYATKARHAFISNGTSSASGLVFLRGTSVGSLAASEGHRRWSQGMLWDNHREVDPATSITLGIYNRGDYGTGHGWATVHSVGWNCDMAGKKLVVQRPPTGQNYAIGCRGVITGDGPFDHPAGHIEGANRAGLNPGSLYQAQLADRLR</sequence>
<proteinExistence type="predicted"/>
<dbReference type="Gene3D" id="2.160.20.10">
    <property type="entry name" value="Single-stranded right-handed beta-helix, Pectin lyase-like"/>
    <property type="match status" value="1"/>
</dbReference>
<dbReference type="InterPro" id="IPR012334">
    <property type="entry name" value="Pectin_lyas_fold"/>
</dbReference>
<dbReference type="RefSeq" id="WP_179757727.1">
    <property type="nucleotide sequence ID" value="NZ_JACCBU010000001.1"/>
</dbReference>
<evidence type="ECO:0000313" key="1">
    <source>
        <dbReference type="EMBL" id="NYE75178.1"/>
    </source>
</evidence>
<name>A0A7Y9LFT3_9ACTN</name>
<gene>
    <name evidence="1" type="ORF">BKA15_006507</name>
</gene>
<evidence type="ECO:0000313" key="2">
    <source>
        <dbReference type="Proteomes" id="UP000569914"/>
    </source>
</evidence>
<accession>A0A7Y9LFT3</accession>
<dbReference type="EMBL" id="JACCBU010000001">
    <property type="protein sequence ID" value="NYE75178.1"/>
    <property type="molecule type" value="Genomic_DNA"/>
</dbReference>
<keyword evidence="2" id="KW-1185">Reference proteome</keyword>
<protein>
    <recommendedName>
        <fullName evidence="3">Pectate lyase superfamily protein</fullName>
    </recommendedName>
</protein>